<accession>A0A6G7Y8C0</accession>
<keyword evidence="3" id="KW-0804">Transcription</keyword>
<keyword evidence="1" id="KW-0805">Transcription regulation</keyword>
<dbReference type="GO" id="GO:0003700">
    <property type="term" value="F:DNA-binding transcription factor activity"/>
    <property type="evidence" value="ECO:0007669"/>
    <property type="project" value="InterPro"/>
</dbReference>
<dbReference type="PANTHER" id="PTHR38445">
    <property type="entry name" value="HTH-TYPE TRANSCRIPTIONAL REPRESSOR YTRA"/>
    <property type="match status" value="1"/>
</dbReference>
<keyword evidence="6" id="KW-1185">Reference proteome</keyword>
<organism evidence="5 6">
    <name type="scientific">Propioniciclava coleopterorum</name>
    <dbReference type="NCBI Taxonomy" id="2714937"/>
    <lineage>
        <taxon>Bacteria</taxon>
        <taxon>Bacillati</taxon>
        <taxon>Actinomycetota</taxon>
        <taxon>Actinomycetes</taxon>
        <taxon>Propionibacteriales</taxon>
        <taxon>Propionibacteriaceae</taxon>
        <taxon>Propioniciclava</taxon>
    </lineage>
</organism>
<evidence type="ECO:0000313" key="5">
    <source>
        <dbReference type="EMBL" id="QIK72898.1"/>
    </source>
</evidence>
<dbReference type="EMBL" id="CP049865">
    <property type="protein sequence ID" value="QIK72898.1"/>
    <property type="molecule type" value="Genomic_DNA"/>
</dbReference>
<dbReference type="RefSeq" id="WP_166233970.1">
    <property type="nucleotide sequence ID" value="NZ_CP049865.1"/>
</dbReference>
<dbReference type="Proteomes" id="UP000501058">
    <property type="component" value="Chromosome"/>
</dbReference>
<dbReference type="SUPFAM" id="SSF46785">
    <property type="entry name" value="Winged helix' DNA-binding domain"/>
    <property type="match status" value="1"/>
</dbReference>
<dbReference type="InterPro" id="IPR000524">
    <property type="entry name" value="Tscrpt_reg_HTH_GntR"/>
</dbReference>
<dbReference type="PROSITE" id="PS50949">
    <property type="entry name" value="HTH_GNTR"/>
    <property type="match status" value="1"/>
</dbReference>
<evidence type="ECO:0000259" key="4">
    <source>
        <dbReference type="PROSITE" id="PS50949"/>
    </source>
</evidence>
<dbReference type="PANTHER" id="PTHR38445:SF7">
    <property type="entry name" value="GNTR-FAMILY TRANSCRIPTIONAL REGULATOR"/>
    <property type="match status" value="1"/>
</dbReference>
<gene>
    <name evidence="5" type="ORF">G7070_12260</name>
</gene>
<evidence type="ECO:0000256" key="2">
    <source>
        <dbReference type="ARBA" id="ARBA00023125"/>
    </source>
</evidence>
<dbReference type="CDD" id="cd07377">
    <property type="entry name" value="WHTH_GntR"/>
    <property type="match status" value="1"/>
</dbReference>
<dbReference type="SMART" id="SM00345">
    <property type="entry name" value="HTH_GNTR"/>
    <property type="match status" value="1"/>
</dbReference>
<dbReference type="InterPro" id="IPR036388">
    <property type="entry name" value="WH-like_DNA-bd_sf"/>
</dbReference>
<proteinExistence type="predicted"/>
<dbReference type="InterPro" id="IPR036390">
    <property type="entry name" value="WH_DNA-bd_sf"/>
</dbReference>
<sequence>MHILVSQSSGVPLYEQIVEQVIRAILAGELAAGDALPSLRALAADLRVSLITTTRAYAELTAAGWIVSVPGRGAFVCELDPARIRAGALERVRADLTRAVSLVRDGEHVTLTDLHHMLEEEWRR</sequence>
<evidence type="ECO:0000256" key="1">
    <source>
        <dbReference type="ARBA" id="ARBA00023015"/>
    </source>
</evidence>
<keyword evidence="2" id="KW-0238">DNA-binding</keyword>
<name>A0A6G7Y8C0_9ACTN</name>
<feature type="domain" description="HTH gntR-type" evidence="4">
    <location>
        <begin position="11"/>
        <end position="79"/>
    </location>
</feature>
<evidence type="ECO:0000256" key="3">
    <source>
        <dbReference type="ARBA" id="ARBA00023163"/>
    </source>
</evidence>
<dbReference type="AlphaFoldDB" id="A0A6G7Y8C0"/>
<dbReference type="GO" id="GO:0003677">
    <property type="term" value="F:DNA binding"/>
    <property type="evidence" value="ECO:0007669"/>
    <property type="project" value="UniProtKB-KW"/>
</dbReference>
<dbReference type="Gene3D" id="1.10.10.10">
    <property type="entry name" value="Winged helix-like DNA-binding domain superfamily/Winged helix DNA-binding domain"/>
    <property type="match status" value="1"/>
</dbReference>
<dbReference type="Pfam" id="PF00392">
    <property type="entry name" value="GntR"/>
    <property type="match status" value="1"/>
</dbReference>
<protein>
    <submittedName>
        <fullName evidence="5">GntR family transcriptional regulator</fullName>
    </submittedName>
</protein>
<dbReference type="KEGG" id="prv:G7070_12260"/>
<evidence type="ECO:0000313" key="6">
    <source>
        <dbReference type="Proteomes" id="UP000501058"/>
    </source>
</evidence>
<reference evidence="5 6" key="1">
    <citation type="submission" date="2020-03" db="EMBL/GenBank/DDBJ databases">
        <title>Propioniciclava sp. nov., isolated from Hydrophilus acuminatus.</title>
        <authorList>
            <person name="Hyun D.-W."/>
            <person name="Bae J.-W."/>
        </authorList>
    </citation>
    <scope>NUCLEOTIDE SEQUENCE [LARGE SCALE GENOMIC DNA]</scope>
    <source>
        <strain evidence="5 6">HDW11</strain>
    </source>
</reference>